<gene>
    <name evidence="1" type="ORF">V0288_04615</name>
</gene>
<dbReference type="RefSeq" id="WP_332863850.1">
    <property type="nucleotide sequence ID" value="NZ_JBAFSM010000006.1"/>
</dbReference>
<protein>
    <recommendedName>
        <fullName evidence="3">Integrase</fullName>
    </recommendedName>
</protein>
<keyword evidence="2" id="KW-1185">Reference proteome</keyword>
<name>A0AAW9QUW0_9CHRO</name>
<evidence type="ECO:0000313" key="2">
    <source>
        <dbReference type="Proteomes" id="UP001328733"/>
    </source>
</evidence>
<evidence type="ECO:0008006" key="3">
    <source>
        <dbReference type="Google" id="ProtNLM"/>
    </source>
</evidence>
<dbReference type="AlphaFoldDB" id="A0AAW9QUW0"/>
<accession>A0AAW9QUW0</accession>
<dbReference type="Proteomes" id="UP001328733">
    <property type="component" value="Unassembled WGS sequence"/>
</dbReference>
<sequence length="472" mass="54694">MRDSLIGGQGNFDGYSDLIRFWDRKRAELKELKGISLKNEKGKTIGLQFTLAGKRVARSLGEPFTEDGMVKAVVKARKVYEFLQRCDSVTEFESWYRDEILGENVVKDDRLTYRQIFDRIETEYWQGVDKNTKKPRQLSNGQTLKNHVVSYHETYGRFLNYFEDWDKYPSWEELERVLFSWQQGTKSFKDAYSVIKKIVFYFPKSFKADCLNKLDCINPRQTIFREKTRITEKEFLDWHNQAYEIALNHSQKSHGNARLGWLWVASMAFVYGLRPTEIAAAQNLVNPYQTKSGEVIKAISDPSNKDLILVLGELTYFGIKIKTGGRICKPLTLDREIIEQLRIQDVRLPIYTPRPNSNEKSVVNGFTNNFRKSMISMGCPTTQCYAFRHAGNAQGEKSGIPQEIRARSMGHSKEVNDRIYRDESNEDIALEILMNHSRQPLTHKEALFELEANGIDVNDPMVSAVLKIIYRM</sequence>
<evidence type="ECO:0000313" key="1">
    <source>
        <dbReference type="EMBL" id="MEG3436394.1"/>
    </source>
</evidence>
<proteinExistence type="predicted"/>
<comment type="caution">
    <text evidence="1">The sequence shown here is derived from an EMBL/GenBank/DDBJ whole genome shotgun (WGS) entry which is preliminary data.</text>
</comment>
<dbReference type="EMBL" id="JBAFSM010000006">
    <property type="protein sequence ID" value="MEG3436394.1"/>
    <property type="molecule type" value="Genomic_DNA"/>
</dbReference>
<reference evidence="1 2" key="1">
    <citation type="submission" date="2024-01" db="EMBL/GenBank/DDBJ databases">
        <title>Genomic insights into the taxonomy and metabolism of the cyanobacterium Pannus brasiliensis CCIBt3594.</title>
        <authorList>
            <person name="Machado M."/>
            <person name="Botero N.B."/>
            <person name="Andreote A.P.D."/>
            <person name="Feitosa A.M.T."/>
            <person name="Popin R."/>
            <person name="Sivonen K."/>
            <person name="Fiore M.F."/>
        </authorList>
    </citation>
    <scope>NUCLEOTIDE SEQUENCE [LARGE SCALE GENOMIC DNA]</scope>
    <source>
        <strain evidence="1 2">CCIBt3594</strain>
    </source>
</reference>
<organism evidence="1 2">
    <name type="scientific">Pannus brasiliensis CCIBt3594</name>
    <dbReference type="NCBI Taxonomy" id="1427578"/>
    <lineage>
        <taxon>Bacteria</taxon>
        <taxon>Bacillati</taxon>
        <taxon>Cyanobacteriota</taxon>
        <taxon>Cyanophyceae</taxon>
        <taxon>Oscillatoriophycideae</taxon>
        <taxon>Chroococcales</taxon>
        <taxon>Microcystaceae</taxon>
        <taxon>Pannus</taxon>
    </lineage>
</organism>